<dbReference type="RefSeq" id="WP_280573540.1">
    <property type="nucleotide sequence ID" value="NZ_JARXRM010000025.1"/>
</dbReference>
<keyword evidence="4 5" id="KW-0472">Membrane</keyword>
<organism evidence="7 8">
    <name type="scientific">Luteimonas endophytica</name>
    <dbReference type="NCBI Taxonomy" id="3042023"/>
    <lineage>
        <taxon>Bacteria</taxon>
        <taxon>Pseudomonadati</taxon>
        <taxon>Pseudomonadota</taxon>
        <taxon>Gammaproteobacteria</taxon>
        <taxon>Lysobacterales</taxon>
        <taxon>Lysobacteraceae</taxon>
        <taxon>Luteimonas</taxon>
    </lineage>
</organism>
<evidence type="ECO:0000259" key="6">
    <source>
        <dbReference type="Pfam" id="PF12698"/>
    </source>
</evidence>
<protein>
    <submittedName>
        <fullName evidence="7">ABC transporter permease subunit</fullName>
    </submittedName>
</protein>
<evidence type="ECO:0000256" key="2">
    <source>
        <dbReference type="ARBA" id="ARBA00022692"/>
    </source>
</evidence>
<accession>A0ABT6J6Z5</accession>
<evidence type="ECO:0000256" key="4">
    <source>
        <dbReference type="ARBA" id="ARBA00023136"/>
    </source>
</evidence>
<feature type="domain" description="ABC-2 type transporter transmembrane" evidence="6">
    <location>
        <begin position="30"/>
        <end position="381"/>
    </location>
</feature>
<feature type="transmembrane region" description="Helical" evidence="5">
    <location>
        <begin position="239"/>
        <end position="257"/>
    </location>
</feature>
<keyword evidence="2 5" id="KW-0812">Transmembrane</keyword>
<name>A0ABT6J6Z5_9GAMM</name>
<reference evidence="7 8" key="1">
    <citation type="submission" date="2023-04" db="EMBL/GenBank/DDBJ databases">
        <title>Luteimonas endophyticus RD2P54.</title>
        <authorList>
            <person name="Sun J.-Q."/>
        </authorList>
    </citation>
    <scope>NUCLEOTIDE SEQUENCE [LARGE SCALE GENOMIC DNA]</scope>
    <source>
        <strain evidence="7 8">RD2P54</strain>
    </source>
</reference>
<keyword evidence="8" id="KW-1185">Reference proteome</keyword>
<gene>
    <name evidence="7" type="ORF">QFW77_06290</name>
</gene>
<feature type="transmembrane region" description="Helical" evidence="5">
    <location>
        <begin position="312"/>
        <end position="331"/>
    </location>
</feature>
<evidence type="ECO:0000256" key="1">
    <source>
        <dbReference type="ARBA" id="ARBA00004141"/>
    </source>
</evidence>
<comment type="subcellular location">
    <subcellularLocation>
        <location evidence="1">Membrane</location>
        <topology evidence="1">Multi-pass membrane protein</topology>
    </subcellularLocation>
</comment>
<dbReference type="PANTHER" id="PTHR43471">
    <property type="entry name" value="ABC TRANSPORTER PERMEASE"/>
    <property type="match status" value="1"/>
</dbReference>
<evidence type="ECO:0000256" key="3">
    <source>
        <dbReference type="ARBA" id="ARBA00022989"/>
    </source>
</evidence>
<feature type="transmembrane region" description="Helical" evidence="5">
    <location>
        <begin position="186"/>
        <end position="209"/>
    </location>
</feature>
<dbReference type="Pfam" id="PF12698">
    <property type="entry name" value="ABC2_membrane_3"/>
    <property type="match status" value="1"/>
</dbReference>
<dbReference type="PANTHER" id="PTHR43471:SF3">
    <property type="entry name" value="ABC TRANSPORTER PERMEASE PROTEIN NATB"/>
    <property type="match status" value="1"/>
</dbReference>
<evidence type="ECO:0000256" key="5">
    <source>
        <dbReference type="SAM" id="Phobius"/>
    </source>
</evidence>
<comment type="caution">
    <text evidence="7">The sequence shown here is derived from an EMBL/GenBank/DDBJ whole genome shotgun (WGS) entry which is preliminary data.</text>
</comment>
<proteinExistence type="predicted"/>
<dbReference type="EMBL" id="JARXRM010000025">
    <property type="protein sequence ID" value="MDH5822600.1"/>
    <property type="molecule type" value="Genomic_DNA"/>
</dbReference>
<evidence type="ECO:0000313" key="7">
    <source>
        <dbReference type="EMBL" id="MDH5822600.1"/>
    </source>
</evidence>
<feature type="transmembrane region" description="Helical" evidence="5">
    <location>
        <begin position="363"/>
        <end position="382"/>
    </location>
</feature>
<sequence length="394" mass="42858">MNRYNVSAMWAVMRKELRDIGRDRRTLALILLMGPLLYPLLMLGMGALAENRAKTQQDKLLEVPVIGAERAPNLIAHLETLGIRAIAPPADLEAAIARQEVDVAIELDRDFAEDWHAGRPAMVEIISDSTRRNAEVPVARVRAALSGYGEQVGMLRLMARGISPAVVRPVALGSRDLASDEARRGMLLSILLPYLLILSSFLGGAYLILDATAGERERQSLEPLLATPAPRGALVSGKIAAACTLGLLSLLLTLLAFKASAQMAETARMLDVSFHAIARMLLVLVPMLLIGTSLLTLLAASAKSMKEAQSHMTWLMLLPMVPTFVLMVNPVKTQLWQFAVPFLAQNQLLLKIIRAETIAPQVWGIYLGASLALAALLWLGAVRRYQQEKLAVSG</sequence>
<keyword evidence="3 5" id="KW-1133">Transmembrane helix</keyword>
<feature type="transmembrane region" description="Helical" evidence="5">
    <location>
        <begin position="277"/>
        <end position="300"/>
    </location>
</feature>
<evidence type="ECO:0000313" key="8">
    <source>
        <dbReference type="Proteomes" id="UP001156940"/>
    </source>
</evidence>
<dbReference type="Proteomes" id="UP001156940">
    <property type="component" value="Unassembled WGS sequence"/>
</dbReference>
<dbReference type="InterPro" id="IPR013525">
    <property type="entry name" value="ABC2_TM"/>
</dbReference>